<dbReference type="PANTHER" id="PTHR37166">
    <property type="entry name" value="PROTEIN FLAG"/>
    <property type="match status" value="1"/>
</dbReference>
<dbReference type="PANTHER" id="PTHR37166:SF1">
    <property type="entry name" value="PROTEIN FLAG"/>
    <property type="match status" value="1"/>
</dbReference>
<comment type="caution">
    <text evidence="2">The sequence shown here is derived from an EMBL/GenBank/DDBJ whole genome shotgun (WGS) entry which is preliminary data.</text>
</comment>
<dbReference type="InterPro" id="IPR035924">
    <property type="entry name" value="FlaG-like_sf"/>
</dbReference>
<organism evidence="2 3">
    <name type="scientific">Pollutimonas nitritireducens</name>
    <dbReference type="NCBI Taxonomy" id="2045209"/>
    <lineage>
        <taxon>Bacteria</taxon>
        <taxon>Pseudomonadati</taxon>
        <taxon>Pseudomonadota</taxon>
        <taxon>Betaproteobacteria</taxon>
        <taxon>Burkholderiales</taxon>
        <taxon>Alcaligenaceae</taxon>
        <taxon>Pollutimonas</taxon>
    </lineage>
</organism>
<dbReference type="Proteomes" id="UP000234328">
    <property type="component" value="Unassembled WGS sequence"/>
</dbReference>
<sequence length="132" mass="14026">MVNPISTNAGNQPYLPAAIDLQRPVSIPEPAIQVTAVEKSMSSGSASTAANSEQQQGENPTTLDMALEQINDTMKAWSTGLKFNVDPELHRVVVSIIDNATGEVLRTVPSEAVIRVAKTIVQLQGMAVNTKA</sequence>
<reference evidence="2 3" key="1">
    <citation type="submission" date="2017-10" db="EMBL/GenBank/DDBJ databases">
        <title>Two draft genome sequences of Pusillimonas sp. strains isolated from a nitrate- and radionuclide-contaminated groundwater in Russia.</title>
        <authorList>
            <person name="Grouzdev D.S."/>
            <person name="Tourova T.P."/>
            <person name="Goeva M.A."/>
            <person name="Babich T.L."/>
            <person name="Sokolova D.S."/>
            <person name="Abdullin R."/>
            <person name="Poltaraus A.B."/>
            <person name="Toshchakov S.V."/>
            <person name="Nazina T.N."/>
        </authorList>
    </citation>
    <scope>NUCLEOTIDE SEQUENCE [LARGE SCALE GENOMIC DNA]</scope>
    <source>
        <strain evidence="2 3">JR1/69-2-13</strain>
    </source>
</reference>
<dbReference type="AlphaFoldDB" id="A0A2N4UB75"/>
<accession>A0A2N4UB75</accession>
<evidence type="ECO:0008006" key="4">
    <source>
        <dbReference type="Google" id="ProtNLM"/>
    </source>
</evidence>
<evidence type="ECO:0000256" key="1">
    <source>
        <dbReference type="SAM" id="MobiDB-lite"/>
    </source>
</evidence>
<evidence type="ECO:0000313" key="2">
    <source>
        <dbReference type="EMBL" id="PLC52248.1"/>
    </source>
</evidence>
<feature type="compositionally biased region" description="Polar residues" evidence="1">
    <location>
        <begin position="40"/>
        <end position="61"/>
    </location>
</feature>
<dbReference type="Gene3D" id="3.30.160.170">
    <property type="entry name" value="FlaG-like"/>
    <property type="match status" value="1"/>
</dbReference>
<dbReference type="InterPro" id="IPR005186">
    <property type="entry name" value="FlaG"/>
</dbReference>
<evidence type="ECO:0000313" key="3">
    <source>
        <dbReference type="Proteomes" id="UP000234328"/>
    </source>
</evidence>
<dbReference type="SUPFAM" id="SSF160214">
    <property type="entry name" value="FlaG-like"/>
    <property type="match status" value="1"/>
</dbReference>
<keyword evidence="3" id="KW-1185">Reference proteome</keyword>
<dbReference type="RefSeq" id="WP_102071726.1">
    <property type="nucleotide sequence ID" value="NZ_PDNV01000015.1"/>
</dbReference>
<feature type="region of interest" description="Disordered" evidence="1">
    <location>
        <begin position="37"/>
        <end position="61"/>
    </location>
</feature>
<protein>
    <recommendedName>
        <fullName evidence="4">Flagellar protein FlaG</fullName>
    </recommendedName>
</protein>
<name>A0A2N4UB75_9BURK</name>
<dbReference type="OrthoDB" id="5516677at2"/>
<dbReference type="EMBL" id="PDNV01000015">
    <property type="protein sequence ID" value="PLC52248.1"/>
    <property type="molecule type" value="Genomic_DNA"/>
</dbReference>
<gene>
    <name evidence="2" type="ORF">CR155_19575</name>
</gene>
<dbReference type="Pfam" id="PF03646">
    <property type="entry name" value="FlaG"/>
    <property type="match status" value="1"/>
</dbReference>
<proteinExistence type="predicted"/>